<dbReference type="OrthoDB" id="9795923at2"/>
<dbReference type="Gene3D" id="1.10.10.10">
    <property type="entry name" value="Winged helix-like DNA-binding domain superfamily/Winged helix DNA-binding domain"/>
    <property type="match status" value="1"/>
</dbReference>
<dbReference type="InterPro" id="IPR036388">
    <property type="entry name" value="WH-like_DNA-bd_sf"/>
</dbReference>
<dbReference type="GO" id="GO:0003677">
    <property type="term" value="F:DNA binding"/>
    <property type="evidence" value="ECO:0007669"/>
    <property type="project" value="UniProtKB-KW"/>
</dbReference>
<dbReference type="GO" id="GO:0003700">
    <property type="term" value="F:DNA-binding transcription factor activity"/>
    <property type="evidence" value="ECO:0007669"/>
    <property type="project" value="TreeGrafter"/>
</dbReference>
<dbReference type="InterPro" id="IPR000944">
    <property type="entry name" value="Tscrpt_reg_Rrf2"/>
</dbReference>
<dbReference type="PANTHER" id="PTHR33221:SF4">
    <property type="entry name" value="HTH-TYPE TRANSCRIPTIONAL REPRESSOR NSRR"/>
    <property type="match status" value="1"/>
</dbReference>
<dbReference type="STRING" id="160660.BJI67_10255"/>
<organism evidence="2 3">
    <name type="scientific">Acidihalobacter prosperus</name>
    <dbReference type="NCBI Taxonomy" id="160660"/>
    <lineage>
        <taxon>Bacteria</taxon>
        <taxon>Pseudomonadati</taxon>
        <taxon>Pseudomonadota</taxon>
        <taxon>Gammaproteobacteria</taxon>
        <taxon>Chromatiales</taxon>
        <taxon>Ectothiorhodospiraceae</taxon>
        <taxon>Acidihalobacter</taxon>
    </lineage>
</organism>
<keyword evidence="1" id="KW-0238">DNA-binding</keyword>
<keyword evidence="3" id="KW-1185">Reference proteome</keyword>
<dbReference type="RefSeq" id="WP_052064520.1">
    <property type="nucleotide sequence ID" value="NZ_JQSG02000006.1"/>
</dbReference>
<evidence type="ECO:0008006" key="4">
    <source>
        <dbReference type="Google" id="ProtNLM"/>
    </source>
</evidence>
<proteinExistence type="predicted"/>
<dbReference type="GO" id="GO:0005829">
    <property type="term" value="C:cytosol"/>
    <property type="evidence" value="ECO:0007669"/>
    <property type="project" value="TreeGrafter"/>
</dbReference>
<protein>
    <recommendedName>
        <fullName evidence="4">BadM/Rrf2 family transcriptional regulator</fullName>
    </recommendedName>
</protein>
<comment type="caution">
    <text evidence="2">The sequence shown here is derived from an EMBL/GenBank/DDBJ whole genome shotgun (WGS) entry which is preliminary data.</text>
</comment>
<dbReference type="PANTHER" id="PTHR33221">
    <property type="entry name" value="WINGED HELIX-TURN-HELIX TRANSCRIPTIONAL REGULATOR, RRF2 FAMILY"/>
    <property type="match status" value="1"/>
</dbReference>
<dbReference type="SUPFAM" id="SSF46785">
    <property type="entry name" value="Winged helix' DNA-binding domain"/>
    <property type="match status" value="1"/>
</dbReference>
<reference evidence="2 3" key="1">
    <citation type="journal article" date="2014" name="Genome Announc.">
        <title>Draft Genome Sequence of the Iron-Oxidizing, Acidophilic, and Halotolerant 'Thiobacillus prosperus' Type Strain DSM 5130.</title>
        <authorList>
            <person name="Ossandon F.J."/>
            <person name="Cardenas J.P."/>
            <person name="Corbett M."/>
            <person name="Quatrini R."/>
            <person name="Holmes D.S."/>
            <person name="Watkin E."/>
        </authorList>
    </citation>
    <scope>NUCLEOTIDE SEQUENCE [LARGE SCALE GENOMIC DNA]</scope>
    <source>
        <strain evidence="2 3">DSM 5130</strain>
    </source>
</reference>
<dbReference type="NCBIfam" id="TIGR00738">
    <property type="entry name" value="rrf2_super"/>
    <property type="match status" value="1"/>
</dbReference>
<dbReference type="Pfam" id="PF02082">
    <property type="entry name" value="Rrf2"/>
    <property type="match status" value="1"/>
</dbReference>
<name>A0A1A6C2W1_9GAMM</name>
<gene>
    <name evidence="2" type="ORF">Thpro_023135</name>
</gene>
<evidence type="ECO:0000313" key="2">
    <source>
        <dbReference type="EMBL" id="OBS08885.1"/>
    </source>
</evidence>
<dbReference type="AlphaFoldDB" id="A0A1A6C2W1"/>
<dbReference type="Proteomes" id="UP000029273">
    <property type="component" value="Unassembled WGS sequence"/>
</dbReference>
<accession>A0A1A6C2W1</accession>
<evidence type="ECO:0000256" key="1">
    <source>
        <dbReference type="ARBA" id="ARBA00023125"/>
    </source>
</evidence>
<dbReference type="PROSITE" id="PS51197">
    <property type="entry name" value="HTH_RRF2_2"/>
    <property type="match status" value="1"/>
</dbReference>
<dbReference type="InterPro" id="IPR036390">
    <property type="entry name" value="WH_DNA-bd_sf"/>
</dbReference>
<dbReference type="EMBL" id="JQSG02000006">
    <property type="protein sequence ID" value="OBS08885.1"/>
    <property type="molecule type" value="Genomic_DNA"/>
</dbReference>
<evidence type="ECO:0000313" key="3">
    <source>
        <dbReference type="Proteomes" id="UP000029273"/>
    </source>
</evidence>
<sequence length="155" mass="16766">MHLTQHTDFSLRVLMYLGAMQDRLVTIDELTTRLHIARSHLAKIVNRLARLGYITTLRGKGGGMRLARPPAEIGIGAVVRDTEPGTTLIDCESPACSILGICALVGTLAQAKSAFFEVLDDVTLADLVANGDALRRRFEGAGSTRVIKIPARDRA</sequence>